<dbReference type="Pfam" id="PF13489">
    <property type="entry name" value="Methyltransf_23"/>
    <property type="match status" value="1"/>
</dbReference>
<dbReference type="Gene3D" id="3.40.50.150">
    <property type="entry name" value="Vaccinia Virus protein VP39"/>
    <property type="match status" value="1"/>
</dbReference>
<dbReference type="AlphaFoldDB" id="A0A7G5XLB7"/>
<evidence type="ECO:0000313" key="1">
    <source>
        <dbReference type="EMBL" id="QNA46270.1"/>
    </source>
</evidence>
<protein>
    <submittedName>
        <fullName evidence="1">Class I SAM-dependent methyltransferase</fullName>
    </submittedName>
</protein>
<dbReference type="PANTHER" id="PTHR43861">
    <property type="entry name" value="TRANS-ACONITATE 2-METHYLTRANSFERASE-RELATED"/>
    <property type="match status" value="1"/>
</dbReference>
<keyword evidence="2" id="KW-1185">Reference proteome</keyword>
<sequence>MDISTNKDIKIKSYFSNRNVDSSSYANYSLPRYLSPFFNDSDKNLDILDIGCGLGQMLDHLKKSGFNNLYGIDINEESINECKKKDLSVEKINDIREYASKSTMKFDRIVMSHVLEHIDKEDIIDTLIHIKKYLLKDSGVFLLMVPNAQSYTGTYWRYEDFTHSVLFTAGSCYYVLKSAGFSNIEFIDPDGTKHMNPFKRIIIKLFVGFHKLKEDFWNKILQTSFHKTSPRIYTFELKVAAN</sequence>
<keyword evidence="1" id="KW-0808">Transferase</keyword>
<name>A0A7G5XLB7_9BACT</name>
<keyword evidence="1" id="KW-0489">Methyltransferase</keyword>
<accession>A0A7G5XLB7</accession>
<evidence type="ECO:0000313" key="2">
    <source>
        <dbReference type="Proteomes" id="UP000515344"/>
    </source>
</evidence>
<dbReference type="CDD" id="cd02440">
    <property type="entry name" value="AdoMet_MTases"/>
    <property type="match status" value="1"/>
</dbReference>
<dbReference type="Proteomes" id="UP000515344">
    <property type="component" value="Chromosome"/>
</dbReference>
<organism evidence="1 2">
    <name type="scientific">Lacibacter sediminis</name>
    <dbReference type="NCBI Taxonomy" id="2760713"/>
    <lineage>
        <taxon>Bacteria</taxon>
        <taxon>Pseudomonadati</taxon>
        <taxon>Bacteroidota</taxon>
        <taxon>Chitinophagia</taxon>
        <taxon>Chitinophagales</taxon>
        <taxon>Chitinophagaceae</taxon>
        <taxon>Lacibacter</taxon>
    </lineage>
</organism>
<dbReference type="SUPFAM" id="SSF53335">
    <property type="entry name" value="S-adenosyl-L-methionine-dependent methyltransferases"/>
    <property type="match status" value="1"/>
</dbReference>
<dbReference type="EMBL" id="CP060007">
    <property type="protein sequence ID" value="QNA46270.1"/>
    <property type="molecule type" value="Genomic_DNA"/>
</dbReference>
<gene>
    <name evidence="1" type="ORF">H4075_08885</name>
</gene>
<proteinExistence type="predicted"/>
<dbReference type="GO" id="GO:0032259">
    <property type="term" value="P:methylation"/>
    <property type="evidence" value="ECO:0007669"/>
    <property type="project" value="UniProtKB-KW"/>
</dbReference>
<dbReference type="KEGG" id="lacs:H4075_08885"/>
<dbReference type="RefSeq" id="WP_182806034.1">
    <property type="nucleotide sequence ID" value="NZ_CP060007.1"/>
</dbReference>
<dbReference type="InterPro" id="IPR029063">
    <property type="entry name" value="SAM-dependent_MTases_sf"/>
</dbReference>
<reference evidence="2" key="1">
    <citation type="submission" date="2020-08" db="EMBL/GenBank/DDBJ databases">
        <title>Lacibacter sp. S13-6-6 genome sequencing.</title>
        <authorList>
            <person name="Jin L."/>
        </authorList>
    </citation>
    <scope>NUCLEOTIDE SEQUENCE [LARGE SCALE GENOMIC DNA]</scope>
    <source>
        <strain evidence="2">S13-6-6</strain>
    </source>
</reference>
<dbReference type="GO" id="GO:0008168">
    <property type="term" value="F:methyltransferase activity"/>
    <property type="evidence" value="ECO:0007669"/>
    <property type="project" value="UniProtKB-KW"/>
</dbReference>